<proteinExistence type="predicted"/>
<feature type="domain" description="DUF397" evidence="1">
    <location>
        <begin position="9"/>
        <end position="62"/>
    </location>
</feature>
<dbReference type="Pfam" id="PF04149">
    <property type="entry name" value="DUF397"/>
    <property type="match status" value="1"/>
</dbReference>
<dbReference type="RefSeq" id="WP_270150183.1">
    <property type="nucleotide sequence ID" value="NZ_CP115450.1"/>
</dbReference>
<protein>
    <submittedName>
        <fullName evidence="2">DUF397 domain-containing protein</fullName>
    </submittedName>
</protein>
<evidence type="ECO:0000259" key="1">
    <source>
        <dbReference type="Pfam" id="PF04149"/>
    </source>
</evidence>
<sequence length="68" mass="6986">MSTPDLSGANWRKSSLSGETGACVEVADGVPGLLPVRDSKDPHGPSLLFTADAWTAFIAAVRAGEFPG</sequence>
<evidence type="ECO:0000313" key="3">
    <source>
        <dbReference type="Proteomes" id="UP001212821"/>
    </source>
</evidence>
<keyword evidence="3" id="KW-1185">Reference proteome</keyword>
<accession>A0ABY7QES4</accession>
<organism evidence="2 3">
    <name type="scientific">Kitasatospora cathayae</name>
    <dbReference type="NCBI Taxonomy" id="3004092"/>
    <lineage>
        <taxon>Bacteria</taxon>
        <taxon>Bacillati</taxon>
        <taxon>Actinomycetota</taxon>
        <taxon>Actinomycetes</taxon>
        <taxon>Kitasatosporales</taxon>
        <taxon>Streptomycetaceae</taxon>
        <taxon>Kitasatospora</taxon>
    </lineage>
</organism>
<dbReference type="EMBL" id="CP115450">
    <property type="protein sequence ID" value="WBP91046.1"/>
    <property type="molecule type" value="Genomic_DNA"/>
</dbReference>
<dbReference type="Proteomes" id="UP001212821">
    <property type="component" value="Chromosome"/>
</dbReference>
<reference evidence="3" key="1">
    <citation type="submission" date="2022-12" db="EMBL/GenBank/DDBJ databases">
        <authorList>
            <person name="Mo P."/>
        </authorList>
    </citation>
    <scope>NUCLEOTIDE SEQUENCE [LARGE SCALE GENOMIC DNA]</scope>
    <source>
        <strain evidence="3">HUAS 3-15</strain>
    </source>
</reference>
<gene>
    <name evidence="2" type="ORF">O1G21_37715</name>
</gene>
<evidence type="ECO:0000313" key="2">
    <source>
        <dbReference type="EMBL" id="WBP91046.1"/>
    </source>
</evidence>
<name>A0ABY7QES4_9ACTN</name>
<dbReference type="InterPro" id="IPR007278">
    <property type="entry name" value="DUF397"/>
</dbReference>